<comment type="catalytic activity">
    <reaction evidence="6">
        <text>cytidine(1402) in 16S rRNA + S-adenosyl-L-methionine = 2'-O-methylcytidine(1402) in 16S rRNA + S-adenosyl-L-homocysteine + H(+)</text>
        <dbReference type="Rhea" id="RHEA:42924"/>
        <dbReference type="Rhea" id="RHEA-COMP:10285"/>
        <dbReference type="Rhea" id="RHEA-COMP:10286"/>
        <dbReference type="ChEBI" id="CHEBI:15378"/>
        <dbReference type="ChEBI" id="CHEBI:57856"/>
        <dbReference type="ChEBI" id="CHEBI:59789"/>
        <dbReference type="ChEBI" id="CHEBI:74495"/>
        <dbReference type="ChEBI" id="CHEBI:82748"/>
        <dbReference type="EC" id="2.1.1.198"/>
    </reaction>
</comment>
<evidence type="ECO:0000313" key="9">
    <source>
        <dbReference type="EMBL" id="MFC7292385.1"/>
    </source>
</evidence>
<evidence type="ECO:0000313" key="10">
    <source>
        <dbReference type="Proteomes" id="UP001596492"/>
    </source>
</evidence>
<comment type="function">
    <text evidence="6">Catalyzes the 2'-O-methylation of the ribose of cytidine 1402 (C1402) in 16S rRNA.</text>
</comment>
<dbReference type="InterPro" id="IPR035996">
    <property type="entry name" value="4pyrrol_Methylase_sf"/>
</dbReference>
<dbReference type="GO" id="GO:0008168">
    <property type="term" value="F:methyltransferase activity"/>
    <property type="evidence" value="ECO:0007669"/>
    <property type="project" value="UniProtKB-KW"/>
</dbReference>
<evidence type="ECO:0000259" key="7">
    <source>
        <dbReference type="Pfam" id="PF00590"/>
    </source>
</evidence>
<evidence type="ECO:0000259" key="8">
    <source>
        <dbReference type="Pfam" id="PF23016"/>
    </source>
</evidence>
<dbReference type="EMBL" id="JBHTBR010000005">
    <property type="protein sequence ID" value="MFC7292385.1"/>
    <property type="molecule type" value="Genomic_DNA"/>
</dbReference>
<dbReference type="InterPro" id="IPR014776">
    <property type="entry name" value="4pyrrole_Mease_sub2"/>
</dbReference>
<dbReference type="PROSITE" id="PS01296">
    <property type="entry name" value="RSMI"/>
    <property type="match status" value="1"/>
</dbReference>
<keyword evidence="2 6" id="KW-0698">rRNA processing</keyword>
<sequence length="287" mass="31129">MIRPNPDLNAGLYIVATPIGNLRDITLRALDVLASADLVLAEDTRVAAKLMHAYGLIPELRPYHDHNGAISRPRILRELAKGHRIALISDAGTPLVSDPGYKLAREAIEAGHYVTALPGASAPLAALTISGLPSNSFLFAGFPPPKQTSRLKFLDKYKALDTTLIFFEGPSRLAKSLNDMAQVFGNRDAVLARELTKRFEEARRLPLTDLAKAIEEEGPPKGELVVLVGPPNSDENISEEDLDVAIQDALATMSVKQASSEVAEKFGLKKRDVYARAQMLKDEASGK</sequence>
<keyword evidence="5 6" id="KW-0949">S-adenosyl-L-methionine</keyword>
<dbReference type="PANTHER" id="PTHR46111">
    <property type="entry name" value="RIBOSOMAL RNA SMALL SUBUNIT METHYLTRANSFERASE I"/>
    <property type="match status" value="1"/>
</dbReference>
<dbReference type="InterPro" id="IPR014777">
    <property type="entry name" value="4pyrrole_Mease_sub1"/>
</dbReference>
<dbReference type="PANTHER" id="PTHR46111:SF1">
    <property type="entry name" value="RIBOSOMAL RNA SMALL SUBUNIT METHYLTRANSFERASE I"/>
    <property type="match status" value="1"/>
</dbReference>
<keyword evidence="10" id="KW-1185">Reference proteome</keyword>
<organism evidence="9 10">
    <name type="scientific">Hirschia litorea</name>
    <dbReference type="NCBI Taxonomy" id="1199156"/>
    <lineage>
        <taxon>Bacteria</taxon>
        <taxon>Pseudomonadati</taxon>
        <taxon>Pseudomonadota</taxon>
        <taxon>Alphaproteobacteria</taxon>
        <taxon>Hyphomonadales</taxon>
        <taxon>Hyphomonadaceae</taxon>
        <taxon>Hirschia</taxon>
    </lineage>
</organism>
<feature type="domain" description="Tetrapyrrole methylase" evidence="7">
    <location>
        <begin position="12"/>
        <end position="210"/>
    </location>
</feature>
<dbReference type="InterPro" id="IPR008189">
    <property type="entry name" value="rRNA_ssu_MeTfrase_I"/>
</dbReference>
<keyword evidence="4 6" id="KW-0808">Transferase</keyword>
<dbReference type="SUPFAM" id="SSF53790">
    <property type="entry name" value="Tetrapyrrole methylase"/>
    <property type="match status" value="1"/>
</dbReference>
<comment type="similarity">
    <text evidence="6">Belongs to the methyltransferase superfamily. RsmI family.</text>
</comment>
<keyword evidence="1 6" id="KW-0963">Cytoplasm</keyword>
<dbReference type="EC" id="2.1.1.198" evidence="6"/>
<evidence type="ECO:0000256" key="1">
    <source>
        <dbReference type="ARBA" id="ARBA00022490"/>
    </source>
</evidence>
<dbReference type="Pfam" id="PF00590">
    <property type="entry name" value="TP_methylase"/>
    <property type="match status" value="1"/>
</dbReference>
<feature type="domain" description="RsmI HTH" evidence="8">
    <location>
        <begin position="238"/>
        <end position="281"/>
    </location>
</feature>
<name>A0ABW2INJ5_9PROT</name>
<evidence type="ECO:0000256" key="6">
    <source>
        <dbReference type="HAMAP-Rule" id="MF_01877"/>
    </source>
</evidence>
<evidence type="ECO:0000256" key="5">
    <source>
        <dbReference type="ARBA" id="ARBA00022691"/>
    </source>
</evidence>
<dbReference type="Proteomes" id="UP001596492">
    <property type="component" value="Unassembled WGS sequence"/>
</dbReference>
<dbReference type="GO" id="GO:0032259">
    <property type="term" value="P:methylation"/>
    <property type="evidence" value="ECO:0007669"/>
    <property type="project" value="UniProtKB-KW"/>
</dbReference>
<comment type="caution">
    <text evidence="9">The sequence shown here is derived from an EMBL/GenBank/DDBJ whole genome shotgun (WGS) entry which is preliminary data.</text>
</comment>
<proteinExistence type="inferred from homology"/>
<accession>A0ABW2INJ5</accession>
<gene>
    <name evidence="6 9" type="primary">rsmI</name>
    <name evidence="9" type="ORF">ACFQS8_12205</name>
</gene>
<dbReference type="RefSeq" id="WP_382168619.1">
    <property type="nucleotide sequence ID" value="NZ_JBHTBR010000005.1"/>
</dbReference>
<dbReference type="InterPro" id="IPR000878">
    <property type="entry name" value="4pyrrol_Mease"/>
</dbReference>
<evidence type="ECO:0000256" key="4">
    <source>
        <dbReference type="ARBA" id="ARBA00022679"/>
    </source>
</evidence>
<keyword evidence="3 6" id="KW-0489">Methyltransferase</keyword>
<dbReference type="NCBIfam" id="TIGR00096">
    <property type="entry name" value="16S rRNA (cytidine(1402)-2'-O)-methyltransferase"/>
    <property type="match status" value="1"/>
</dbReference>
<evidence type="ECO:0000256" key="2">
    <source>
        <dbReference type="ARBA" id="ARBA00022552"/>
    </source>
</evidence>
<dbReference type="Gene3D" id="3.40.1010.10">
    <property type="entry name" value="Cobalt-precorrin-4 Transmethylase, Domain 1"/>
    <property type="match status" value="1"/>
</dbReference>
<dbReference type="PIRSF" id="PIRSF005917">
    <property type="entry name" value="MTase_YraL"/>
    <property type="match status" value="1"/>
</dbReference>
<dbReference type="Gene3D" id="3.30.950.10">
    <property type="entry name" value="Methyltransferase, Cobalt-precorrin-4 Transmethylase, Domain 2"/>
    <property type="match status" value="1"/>
</dbReference>
<dbReference type="HAMAP" id="MF_01877">
    <property type="entry name" value="16SrRNA_methyltr_I"/>
    <property type="match status" value="1"/>
</dbReference>
<evidence type="ECO:0000256" key="3">
    <source>
        <dbReference type="ARBA" id="ARBA00022603"/>
    </source>
</evidence>
<comment type="subcellular location">
    <subcellularLocation>
        <location evidence="6">Cytoplasm</location>
    </subcellularLocation>
</comment>
<dbReference type="Pfam" id="PF23016">
    <property type="entry name" value="RsmI_C"/>
    <property type="match status" value="1"/>
</dbReference>
<protein>
    <recommendedName>
        <fullName evidence="6">Ribosomal RNA small subunit methyltransferase I</fullName>
        <ecNumber evidence="6">2.1.1.198</ecNumber>
    </recommendedName>
    <alternativeName>
        <fullName evidence="6">16S rRNA 2'-O-ribose C1402 methyltransferase</fullName>
    </alternativeName>
    <alternativeName>
        <fullName evidence="6">rRNA (cytidine-2'-O-)-methyltransferase RsmI</fullName>
    </alternativeName>
</protein>
<dbReference type="CDD" id="cd11648">
    <property type="entry name" value="RsmI"/>
    <property type="match status" value="1"/>
</dbReference>
<reference evidence="10" key="1">
    <citation type="journal article" date="2019" name="Int. J. Syst. Evol. Microbiol.">
        <title>The Global Catalogue of Microorganisms (GCM) 10K type strain sequencing project: providing services to taxonomists for standard genome sequencing and annotation.</title>
        <authorList>
            <consortium name="The Broad Institute Genomics Platform"/>
            <consortium name="The Broad Institute Genome Sequencing Center for Infectious Disease"/>
            <person name="Wu L."/>
            <person name="Ma J."/>
        </authorList>
    </citation>
    <scope>NUCLEOTIDE SEQUENCE [LARGE SCALE GENOMIC DNA]</scope>
    <source>
        <strain evidence="10">CCUG 51308</strain>
    </source>
</reference>
<dbReference type="InterPro" id="IPR053910">
    <property type="entry name" value="RsmI_HTH"/>
</dbReference>
<dbReference type="InterPro" id="IPR018063">
    <property type="entry name" value="SAM_MeTrfase_RsmI_CS"/>
</dbReference>